<keyword evidence="4" id="KW-1185">Reference proteome</keyword>
<name>A0ABP2HT55_9BACT</name>
<dbReference type="SUPFAM" id="SSF52980">
    <property type="entry name" value="Restriction endonuclease-like"/>
    <property type="match status" value="1"/>
</dbReference>
<sequence length="464" mass="54042">MTFWGRDGERKRIHKMLGDDAMTIALIYGRRRVGKSELIKQCLRETDIFGIYYECKQTTEMNNVESLAVLLSEKFAFPRPAFSGIEEVLEYLFRRAQERELILVLDEYSYLRDAVKGMDSILQSLADRYRAVSKLKLILCGSYIDTMKSMVLAQNPLFGRVDLSLDLKPMDYYDSSLFYSDFSDDDKVRLYSVFGGIPYYNRLVDGSKTVRENIVDLVASPDARLENEIVMFLKSELSKITNANEVFEALARGFSRYNDILSQSHVSSGPTLVDVLDKLIKMEVVKKEAPLNDENNRKKAGYYISDNLSLFYYKYIFRYLSQLSLMEPETFFDRYISRDFETEYVPRIFEDVCRQYLVRRNRRGQMDVPFEKIGRYYYDDPKSRMNGEFDIVTLDPQGYVFYEAKFKNGPVTEKMMRDEIAQVRKTGLNCYKYGFFSKSGFADAALPGVQMIDIHELYGDCPLQ</sequence>
<evidence type="ECO:0000259" key="2">
    <source>
        <dbReference type="Pfam" id="PF03008"/>
    </source>
</evidence>
<accession>A0ABP2HT55</accession>
<dbReference type="RefSeq" id="WP_009165465.1">
    <property type="nucleotide sequence ID" value="NZ_ADFP01000095.1"/>
</dbReference>
<dbReference type="PANTHER" id="PTHR34704:SF1">
    <property type="entry name" value="ATPASE"/>
    <property type="match status" value="1"/>
</dbReference>
<dbReference type="Gene3D" id="3.40.50.300">
    <property type="entry name" value="P-loop containing nucleotide triphosphate hydrolases"/>
    <property type="match status" value="2"/>
</dbReference>
<proteinExistence type="predicted"/>
<dbReference type="SUPFAM" id="SSF52540">
    <property type="entry name" value="P-loop containing nucleoside triphosphate hydrolases"/>
    <property type="match status" value="1"/>
</dbReference>
<dbReference type="InterPro" id="IPR004256">
    <property type="entry name" value="DUF234"/>
</dbReference>
<dbReference type="InterPro" id="IPR027417">
    <property type="entry name" value="P-loop_NTPase"/>
</dbReference>
<dbReference type="InterPro" id="IPR011579">
    <property type="entry name" value="ATPase_dom"/>
</dbReference>
<gene>
    <name evidence="3" type="ORF">HMPREF7215_1843</name>
</gene>
<protein>
    <recommendedName>
        <fullName evidence="5">ATPase domain-containing protein</fullName>
    </recommendedName>
</protein>
<dbReference type="Pfam" id="PF03008">
    <property type="entry name" value="DUF234"/>
    <property type="match status" value="1"/>
</dbReference>
<evidence type="ECO:0000313" key="4">
    <source>
        <dbReference type="Proteomes" id="UP000006462"/>
    </source>
</evidence>
<dbReference type="GeneID" id="90987348"/>
<dbReference type="Pfam" id="PF01637">
    <property type="entry name" value="ATPase_2"/>
    <property type="match status" value="1"/>
</dbReference>
<organism evidence="3 4">
    <name type="scientific">Pyramidobacter piscolens W5455</name>
    <dbReference type="NCBI Taxonomy" id="352165"/>
    <lineage>
        <taxon>Bacteria</taxon>
        <taxon>Thermotogati</taxon>
        <taxon>Synergistota</taxon>
        <taxon>Synergistia</taxon>
        <taxon>Synergistales</taxon>
        <taxon>Dethiosulfovibrionaceae</taxon>
        <taxon>Pyramidobacter</taxon>
    </lineage>
</organism>
<evidence type="ECO:0000313" key="3">
    <source>
        <dbReference type="EMBL" id="EFB90122.1"/>
    </source>
</evidence>
<reference evidence="3 4" key="1">
    <citation type="submission" date="2009-12" db="EMBL/GenBank/DDBJ databases">
        <authorList>
            <person name="Shrivastava S."/>
            <person name="Madupu R."/>
            <person name="Durkin A.S."/>
            <person name="Torralba M."/>
            <person name="Methe B."/>
            <person name="Sutton G.G."/>
            <person name="Strausberg R.L."/>
            <person name="Nelson K.E."/>
        </authorList>
    </citation>
    <scope>NUCLEOTIDE SEQUENCE [LARGE SCALE GENOMIC DNA]</scope>
    <source>
        <strain evidence="3 4">W5455</strain>
    </source>
</reference>
<dbReference type="EMBL" id="ADFP01000095">
    <property type="protein sequence ID" value="EFB90122.1"/>
    <property type="molecule type" value="Genomic_DNA"/>
</dbReference>
<dbReference type="InterPro" id="IPR011335">
    <property type="entry name" value="Restrct_endonuc-II-like"/>
</dbReference>
<evidence type="ECO:0008006" key="5">
    <source>
        <dbReference type="Google" id="ProtNLM"/>
    </source>
</evidence>
<evidence type="ECO:0000259" key="1">
    <source>
        <dbReference type="Pfam" id="PF01637"/>
    </source>
</evidence>
<dbReference type="Proteomes" id="UP000006462">
    <property type="component" value="Unassembled WGS sequence"/>
</dbReference>
<feature type="domain" description="ATPase" evidence="1">
    <location>
        <begin position="3"/>
        <end position="200"/>
    </location>
</feature>
<comment type="caution">
    <text evidence="3">The sequence shown here is derived from an EMBL/GenBank/DDBJ whole genome shotgun (WGS) entry which is preliminary data.</text>
</comment>
<dbReference type="PANTHER" id="PTHR34704">
    <property type="entry name" value="ATPASE"/>
    <property type="match status" value="1"/>
</dbReference>
<feature type="domain" description="DUF234" evidence="2">
    <location>
        <begin position="312"/>
        <end position="408"/>
    </location>
</feature>